<name>A0AAV0DN12_9ASTE</name>
<proteinExistence type="predicted"/>
<evidence type="ECO:0000313" key="3">
    <source>
        <dbReference type="Proteomes" id="UP001152523"/>
    </source>
</evidence>
<evidence type="ECO:0000256" key="1">
    <source>
        <dbReference type="SAM" id="MobiDB-lite"/>
    </source>
</evidence>
<accession>A0AAV0DN12</accession>
<organism evidence="2 3">
    <name type="scientific">Cuscuta epithymum</name>
    <dbReference type="NCBI Taxonomy" id="186058"/>
    <lineage>
        <taxon>Eukaryota</taxon>
        <taxon>Viridiplantae</taxon>
        <taxon>Streptophyta</taxon>
        <taxon>Embryophyta</taxon>
        <taxon>Tracheophyta</taxon>
        <taxon>Spermatophyta</taxon>
        <taxon>Magnoliopsida</taxon>
        <taxon>eudicotyledons</taxon>
        <taxon>Gunneridae</taxon>
        <taxon>Pentapetalae</taxon>
        <taxon>asterids</taxon>
        <taxon>lamiids</taxon>
        <taxon>Solanales</taxon>
        <taxon>Convolvulaceae</taxon>
        <taxon>Cuscuteae</taxon>
        <taxon>Cuscuta</taxon>
        <taxon>Cuscuta subgen. Cuscuta</taxon>
    </lineage>
</organism>
<comment type="caution">
    <text evidence="2">The sequence shown here is derived from an EMBL/GenBank/DDBJ whole genome shotgun (WGS) entry which is preliminary data.</text>
</comment>
<dbReference type="AlphaFoldDB" id="A0AAV0DN12"/>
<dbReference type="Proteomes" id="UP001152523">
    <property type="component" value="Unassembled WGS sequence"/>
</dbReference>
<evidence type="ECO:0000313" key="2">
    <source>
        <dbReference type="EMBL" id="CAH9101332.1"/>
    </source>
</evidence>
<protein>
    <submittedName>
        <fullName evidence="2">Uncharacterized protein</fullName>
    </submittedName>
</protein>
<sequence>MEDLPACTECMADLMVPDSVLESQIKDSEGPDKPVVPNSEDVSDEEDGGAMMTLVVPDSEEEAEEEDGGAMMTLVVPDSEEEAEEEVGGGAVEVQLPDSDAWAKIRKDVRMQYIRYPGLEDFLKLILPGWESRMWDVNA</sequence>
<gene>
    <name evidence="2" type="ORF">CEPIT_LOCUS15596</name>
</gene>
<reference evidence="2" key="1">
    <citation type="submission" date="2022-07" db="EMBL/GenBank/DDBJ databases">
        <authorList>
            <person name="Macas J."/>
            <person name="Novak P."/>
            <person name="Neumann P."/>
        </authorList>
    </citation>
    <scope>NUCLEOTIDE SEQUENCE</scope>
</reference>
<feature type="region of interest" description="Disordered" evidence="1">
    <location>
        <begin position="24"/>
        <end position="48"/>
    </location>
</feature>
<keyword evidence="3" id="KW-1185">Reference proteome</keyword>
<dbReference type="EMBL" id="CAMAPF010000110">
    <property type="protein sequence ID" value="CAH9101332.1"/>
    <property type="molecule type" value="Genomic_DNA"/>
</dbReference>